<dbReference type="EMBL" id="AUZZ01006592">
    <property type="protein sequence ID" value="EQD45824.1"/>
    <property type="molecule type" value="Genomic_DNA"/>
</dbReference>
<organism evidence="2">
    <name type="scientific">mine drainage metagenome</name>
    <dbReference type="NCBI Taxonomy" id="410659"/>
    <lineage>
        <taxon>unclassified sequences</taxon>
        <taxon>metagenomes</taxon>
        <taxon>ecological metagenomes</taxon>
    </lineage>
</organism>
<comment type="caution">
    <text evidence="2">The sequence shown here is derived from an EMBL/GenBank/DDBJ whole genome shotgun (WGS) entry which is preliminary data.</text>
</comment>
<feature type="non-terminal residue" evidence="2">
    <location>
        <position position="1"/>
    </location>
</feature>
<evidence type="ECO:0000256" key="1">
    <source>
        <dbReference type="SAM" id="MobiDB-lite"/>
    </source>
</evidence>
<reference evidence="2" key="2">
    <citation type="journal article" date="2014" name="ISME J.">
        <title>Microbial stratification in low pH oxic and suboxic macroscopic growths along an acid mine drainage.</title>
        <authorList>
            <person name="Mendez-Garcia C."/>
            <person name="Mesa V."/>
            <person name="Sprenger R.R."/>
            <person name="Richter M."/>
            <person name="Diez M.S."/>
            <person name="Solano J."/>
            <person name="Bargiela R."/>
            <person name="Golyshina O.V."/>
            <person name="Manteca A."/>
            <person name="Ramos J.L."/>
            <person name="Gallego J.R."/>
            <person name="Llorente I."/>
            <person name="Martins Dos Santos V.A."/>
            <person name="Jensen O.N."/>
            <person name="Pelaez A.I."/>
            <person name="Sanchez J."/>
            <person name="Ferrer M."/>
        </authorList>
    </citation>
    <scope>NUCLEOTIDE SEQUENCE</scope>
</reference>
<evidence type="ECO:0000313" key="2">
    <source>
        <dbReference type="EMBL" id="EQD45824.1"/>
    </source>
</evidence>
<feature type="region of interest" description="Disordered" evidence="1">
    <location>
        <begin position="132"/>
        <end position="168"/>
    </location>
</feature>
<gene>
    <name evidence="2" type="ORF">B2A_09125</name>
</gene>
<feature type="non-terminal residue" evidence="2">
    <location>
        <position position="168"/>
    </location>
</feature>
<sequence length="168" mass="18946">GTETGFYLSFDNGRHWQPLQLNLPTVSVRDIAIHGRALVIATHGRGFWMLDDLAPIREVQADWLHQALVLEHPAPAYRLRRTLYRDEPLPPETPHAANPTTGAAIYYYLGTRPKGPLTLTIRTPSGQLVRRYTSTQTFPPPPSRPVPDTLDREATGTHHTPGLNRFVW</sequence>
<dbReference type="AlphaFoldDB" id="T1AYV7"/>
<dbReference type="SUPFAM" id="SSF50939">
    <property type="entry name" value="Sialidases"/>
    <property type="match status" value="1"/>
</dbReference>
<keyword evidence="2" id="KW-0378">Hydrolase</keyword>
<accession>T1AYV7</accession>
<reference evidence="2" key="1">
    <citation type="submission" date="2013-08" db="EMBL/GenBank/DDBJ databases">
        <authorList>
            <person name="Mendez C."/>
            <person name="Richter M."/>
            <person name="Ferrer M."/>
            <person name="Sanchez J."/>
        </authorList>
    </citation>
    <scope>NUCLEOTIDE SEQUENCE</scope>
</reference>
<dbReference type="InterPro" id="IPR036278">
    <property type="entry name" value="Sialidase_sf"/>
</dbReference>
<name>T1AYV7_9ZZZZ</name>
<dbReference type="GO" id="GO:0016787">
    <property type="term" value="F:hydrolase activity"/>
    <property type="evidence" value="ECO:0007669"/>
    <property type="project" value="UniProtKB-KW"/>
</dbReference>
<proteinExistence type="predicted"/>
<protein>
    <submittedName>
        <fullName evidence="2">Glycosyl hydrolase, BNR repeat-containing protein</fullName>
    </submittedName>
</protein>